<feature type="region of interest" description="Disordered" evidence="1">
    <location>
        <begin position="1"/>
        <end position="51"/>
    </location>
</feature>
<comment type="caution">
    <text evidence="2">The sequence shown here is derived from an EMBL/GenBank/DDBJ whole genome shotgun (WGS) entry which is preliminary data.</text>
</comment>
<feature type="region of interest" description="Disordered" evidence="1">
    <location>
        <begin position="90"/>
        <end position="115"/>
    </location>
</feature>
<dbReference type="EMBL" id="BEZZ01000568">
    <property type="protein sequence ID" value="GCC34093.1"/>
    <property type="molecule type" value="Genomic_DNA"/>
</dbReference>
<name>A0A401SUQ5_CHIPU</name>
<evidence type="ECO:0000256" key="1">
    <source>
        <dbReference type="SAM" id="MobiDB-lite"/>
    </source>
</evidence>
<feature type="compositionally biased region" description="Pro residues" evidence="1">
    <location>
        <begin position="106"/>
        <end position="115"/>
    </location>
</feature>
<evidence type="ECO:0000313" key="3">
    <source>
        <dbReference type="Proteomes" id="UP000287033"/>
    </source>
</evidence>
<proteinExistence type="predicted"/>
<organism evidence="2 3">
    <name type="scientific">Chiloscyllium punctatum</name>
    <name type="common">Brownbanded bambooshark</name>
    <name type="synonym">Hemiscyllium punctatum</name>
    <dbReference type="NCBI Taxonomy" id="137246"/>
    <lineage>
        <taxon>Eukaryota</taxon>
        <taxon>Metazoa</taxon>
        <taxon>Chordata</taxon>
        <taxon>Craniata</taxon>
        <taxon>Vertebrata</taxon>
        <taxon>Chondrichthyes</taxon>
        <taxon>Elasmobranchii</taxon>
        <taxon>Galeomorphii</taxon>
        <taxon>Galeoidea</taxon>
        <taxon>Orectolobiformes</taxon>
        <taxon>Hemiscylliidae</taxon>
        <taxon>Chiloscyllium</taxon>
    </lineage>
</organism>
<evidence type="ECO:0000313" key="2">
    <source>
        <dbReference type="EMBL" id="GCC34093.1"/>
    </source>
</evidence>
<dbReference type="Proteomes" id="UP000287033">
    <property type="component" value="Unassembled WGS sequence"/>
</dbReference>
<accession>A0A401SUQ5</accession>
<protein>
    <submittedName>
        <fullName evidence="2">Uncharacterized protein</fullName>
    </submittedName>
</protein>
<gene>
    <name evidence="2" type="ORF">chiPu_0012566</name>
</gene>
<keyword evidence="3" id="KW-1185">Reference proteome</keyword>
<sequence length="115" mass="12136">MRDKANGEISGETVGEKEKQNAHFVSTQASIASQQRTRKLGPGRSWRAPRGGWRVAMTSLTGLNPALALPQAPQPRLRLLSVKAVNGARASQSPQCPLTHTLADTAPPPAGATGF</sequence>
<feature type="compositionally biased region" description="Polar residues" evidence="1">
    <location>
        <begin position="23"/>
        <end position="35"/>
    </location>
</feature>
<dbReference type="AlphaFoldDB" id="A0A401SUQ5"/>
<reference evidence="2 3" key="1">
    <citation type="journal article" date="2018" name="Nat. Ecol. Evol.">
        <title>Shark genomes provide insights into elasmobranch evolution and the origin of vertebrates.</title>
        <authorList>
            <person name="Hara Y"/>
            <person name="Yamaguchi K"/>
            <person name="Onimaru K"/>
            <person name="Kadota M"/>
            <person name="Koyanagi M"/>
            <person name="Keeley SD"/>
            <person name="Tatsumi K"/>
            <person name="Tanaka K"/>
            <person name="Motone F"/>
            <person name="Kageyama Y"/>
            <person name="Nozu R"/>
            <person name="Adachi N"/>
            <person name="Nishimura O"/>
            <person name="Nakagawa R"/>
            <person name="Tanegashima C"/>
            <person name="Kiyatake I"/>
            <person name="Matsumoto R"/>
            <person name="Murakumo K"/>
            <person name="Nishida K"/>
            <person name="Terakita A"/>
            <person name="Kuratani S"/>
            <person name="Sato K"/>
            <person name="Hyodo S Kuraku.S."/>
        </authorList>
    </citation>
    <scope>NUCLEOTIDE SEQUENCE [LARGE SCALE GENOMIC DNA]</scope>
</reference>